<accession>A0AAD7GBI7</accession>
<evidence type="ECO:0008006" key="3">
    <source>
        <dbReference type="Google" id="ProtNLM"/>
    </source>
</evidence>
<gene>
    <name evidence="1" type="ORF">B0H17DRAFT_1071511</name>
</gene>
<reference evidence="1" key="1">
    <citation type="submission" date="2023-03" db="EMBL/GenBank/DDBJ databases">
        <title>Massive genome expansion in bonnet fungi (Mycena s.s.) driven by repeated elements and novel gene families across ecological guilds.</title>
        <authorList>
            <consortium name="Lawrence Berkeley National Laboratory"/>
            <person name="Harder C.B."/>
            <person name="Miyauchi S."/>
            <person name="Viragh M."/>
            <person name="Kuo A."/>
            <person name="Thoen E."/>
            <person name="Andreopoulos B."/>
            <person name="Lu D."/>
            <person name="Skrede I."/>
            <person name="Drula E."/>
            <person name="Henrissat B."/>
            <person name="Morin E."/>
            <person name="Kohler A."/>
            <person name="Barry K."/>
            <person name="LaButti K."/>
            <person name="Morin E."/>
            <person name="Salamov A."/>
            <person name="Lipzen A."/>
            <person name="Mereny Z."/>
            <person name="Hegedus B."/>
            <person name="Baldrian P."/>
            <person name="Stursova M."/>
            <person name="Weitz H."/>
            <person name="Taylor A."/>
            <person name="Grigoriev I.V."/>
            <person name="Nagy L.G."/>
            <person name="Martin F."/>
            <person name="Kauserud H."/>
        </authorList>
    </citation>
    <scope>NUCLEOTIDE SEQUENCE</scope>
    <source>
        <strain evidence="1">CBHHK067</strain>
    </source>
</reference>
<dbReference type="EMBL" id="JARKIE010000094">
    <property type="protein sequence ID" value="KAJ7686683.1"/>
    <property type="molecule type" value="Genomic_DNA"/>
</dbReference>
<name>A0AAD7GBI7_MYCRO</name>
<protein>
    <recommendedName>
        <fullName evidence="3">NAD(P)-binding domain-containing protein</fullName>
    </recommendedName>
</protein>
<proteinExistence type="predicted"/>
<evidence type="ECO:0000313" key="1">
    <source>
        <dbReference type="EMBL" id="KAJ7686683.1"/>
    </source>
</evidence>
<dbReference type="Proteomes" id="UP001221757">
    <property type="component" value="Unassembled WGS sequence"/>
</dbReference>
<sequence>MRFSSVFKALKNIRFRTPSPFSADGEIFAKERIEKHYTIKALESRGVEYAYVRPTAWHGVAPTGDTRTGHITVDFVNKDGQHVTTQHVYRTDADYN</sequence>
<comment type="caution">
    <text evidence="1">The sequence shown here is derived from an EMBL/GenBank/DDBJ whole genome shotgun (WGS) entry which is preliminary data.</text>
</comment>
<organism evidence="1 2">
    <name type="scientific">Mycena rosella</name>
    <name type="common">Pink bonnet</name>
    <name type="synonym">Agaricus rosellus</name>
    <dbReference type="NCBI Taxonomy" id="1033263"/>
    <lineage>
        <taxon>Eukaryota</taxon>
        <taxon>Fungi</taxon>
        <taxon>Dikarya</taxon>
        <taxon>Basidiomycota</taxon>
        <taxon>Agaricomycotina</taxon>
        <taxon>Agaricomycetes</taxon>
        <taxon>Agaricomycetidae</taxon>
        <taxon>Agaricales</taxon>
        <taxon>Marasmiineae</taxon>
        <taxon>Mycenaceae</taxon>
        <taxon>Mycena</taxon>
    </lineage>
</organism>
<dbReference type="AlphaFoldDB" id="A0AAD7GBI7"/>
<keyword evidence="2" id="KW-1185">Reference proteome</keyword>
<evidence type="ECO:0000313" key="2">
    <source>
        <dbReference type="Proteomes" id="UP001221757"/>
    </source>
</evidence>